<dbReference type="Pfam" id="PF01363">
    <property type="entry name" value="FYVE"/>
    <property type="match status" value="1"/>
</dbReference>
<dbReference type="CDD" id="cd00065">
    <property type="entry name" value="FYVE_like_SF"/>
    <property type="match status" value="1"/>
</dbReference>
<keyword evidence="2 4" id="KW-0863">Zinc-finger</keyword>
<dbReference type="EMBL" id="HBGA01069678">
    <property type="protein sequence ID" value="CAD9014959.1"/>
    <property type="molecule type" value="Transcribed_RNA"/>
</dbReference>
<evidence type="ECO:0000256" key="1">
    <source>
        <dbReference type="ARBA" id="ARBA00022723"/>
    </source>
</evidence>
<dbReference type="Gene3D" id="3.30.40.10">
    <property type="entry name" value="Zinc/RING finger domain, C3HC4 (zinc finger)"/>
    <property type="match status" value="1"/>
</dbReference>
<evidence type="ECO:0000259" key="6">
    <source>
        <dbReference type="PROSITE" id="PS50178"/>
    </source>
</evidence>
<name>A0A7S1IKB7_9EUGL</name>
<gene>
    <name evidence="7" type="ORF">EGYM00392_LOCUS26065</name>
</gene>
<evidence type="ECO:0000313" key="7">
    <source>
        <dbReference type="EMBL" id="CAD9014959.1"/>
    </source>
</evidence>
<evidence type="ECO:0000256" key="3">
    <source>
        <dbReference type="ARBA" id="ARBA00022833"/>
    </source>
</evidence>
<dbReference type="SUPFAM" id="SSF57903">
    <property type="entry name" value="FYVE/PHD zinc finger"/>
    <property type="match status" value="1"/>
</dbReference>
<dbReference type="PROSITE" id="PS50178">
    <property type="entry name" value="ZF_FYVE"/>
    <property type="match status" value="1"/>
</dbReference>
<dbReference type="SMART" id="SM00064">
    <property type="entry name" value="FYVE"/>
    <property type="match status" value="1"/>
</dbReference>
<dbReference type="AlphaFoldDB" id="A0A7S1IKB7"/>
<organism evidence="7">
    <name type="scientific">Eutreptiella gymnastica</name>
    <dbReference type="NCBI Taxonomy" id="73025"/>
    <lineage>
        <taxon>Eukaryota</taxon>
        <taxon>Discoba</taxon>
        <taxon>Euglenozoa</taxon>
        <taxon>Euglenida</taxon>
        <taxon>Spirocuta</taxon>
        <taxon>Euglenophyceae</taxon>
        <taxon>Eutreptiales</taxon>
        <taxon>Eutreptiaceae</taxon>
        <taxon>Eutreptiella</taxon>
    </lineage>
</organism>
<evidence type="ECO:0000256" key="5">
    <source>
        <dbReference type="SAM" id="MobiDB-lite"/>
    </source>
</evidence>
<protein>
    <recommendedName>
        <fullName evidence="6">FYVE-type domain-containing protein</fullName>
    </recommendedName>
</protein>
<keyword evidence="1" id="KW-0479">Metal-binding</keyword>
<evidence type="ECO:0000256" key="4">
    <source>
        <dbReference type="PROSITE-ProRule" id="PRU00091"/>
    </source>
</evidence>
<reference evidence="7" key="1">
    <citation type="submission" date="2021-01" db="EMBL/GenBank/DDBJ databases">
        <authorList>
            <person name="Corre E."/>
            <person name="Pelletier E."/>
            <person name="Niang G."/>
            <person name="Scheremetjew M."/>
            <person name="Finn R."/>
            <person name="Kale V."/>
            <person name="Holt S."/>
            <person name="Cochrane G."/>
            <person name="Meng A."/>
            <person name="Brown T."/>
            <person name="Cohen L."/>
        </authorList>
    </citation>
    <scope>NUCLEOTIDE SEQUENCE</scope>
    <source>
        <strain evidence="7">NIES-381</strain>
    </source>
</reference>
<dbReference type="InterPro" id="IPR011011">
    <property type="entry name" value="Znf_FYVE_PHD"/>
</dbReference>
<feature type="region of interest" description="Disordered" evidence="5">
    <location>
        <begin position="1"/>
        <end position="31"/>
    </location>
</feature>
<dbReference type="InterPro" id="IPR017455">
    <property type="entry name" value="Znf_FYVE-rel"/>
</dbReference>
<evidence type="ECO:0000256" key="2">
    <source>
        <dbReference type="ARBA" id="ARBA00022771"/>
    </source>
</evidence>
<dbReference type="GO" id="GO:0008270">
    <property type="term" value="F:zinc ion binding"/>
    <property type="evidence" value="ECO:0007669"/>
    <property type="project" value="UniProtKB-KW"/>
</dbReference>
<dbReference type="InterPro" id="IPR013083">
    <property type="entry name" value="Znf_RING/FYVE/PHD"/>
</dbReference>
<keyword evidence="3" id="KW-0862">Zinc</keyword>
<sequence length="423" mass="47718">MSGGTSGDECPFGTAEPPAYQGTAPPRGEPTAQHAVDAKALDIGMTKTQSGLIKYRTEVEKCSYKNAKKHWAEACHAVAILEGATGGLSEPQQKILDEFRQAKESADATLDRLALLNEAQAHLIKCKDPLQKIKSQIDKAEDKQDGLGMKKQWAVLQERSEAIRNNPSYHQFAEVQSLLQDLETLEPKLQEQSAAAVINKEMRDAVTKCERIVKDLEKASSKGQGQQVLSLWTKLKIASECFITGPKATMYAQYGQVQEFLKKYNALAPHVEEDGRRMIHEQEANEMLEKVQRPMAHAFIFIDKGDKAEADKMRWEIYNVARTLIDDPFGYYSGFEQVQRFASEYKRLMEMQVKERGPDLSGPRDHVGKENWQENLEACTVCAKPFTFIRRRHHCRVCGCVACDKCCPKPKFSDKNRICVKCQ</sequence>
<accession>A0A7S1IKB7</accession>
<feature type="domain" description="FYVE-type" evidence="6">
    <location>
        <begin position="373"/>
        <end position="423"/>
    </location>
</feature>
<proteinExistence type="predicted"/>
<dbReference type="InterPro" id="IPR000306">
    <property type="entry name" value="Znf_FYVE"/>
</dbReference>